<evidence type="ECO:0000256" key="1">
    <source>
        <dbReference type="SAM" id="Phobius"/>
    </source>
</evidence>
<feature type="transmembrane region" description="Helical" evidence="1">
    <location>
        <begin position="47"/>
        <end position="66"/>
    </location>
</feature>
<organism evidence="2 3">
    <name type="scientific">Luteimonas salinilitoris</name>
    <dbReference type="NCBI Taxonomy" id="3237697"/>
    <lineage>
        <taxon>Bacteria</taxon>
        <taxon>Pseudomonadati</taxon>
        <taxon>Pseudomonadota</taxon>
        <taxon>Gammaproteobacteria</taxon>
        <taxon>Lysobacterales</taxon>
        <taxon>Lysobacteraceae</taxon>
        <taxon>Luteimonas</taxon>
    </lineage>
</organism>
<dbReference type="RefSeq" id="WP_370563242.1">
    <property type="nucleotide sequence ID" value="NZ_JBFWIB010000003.1"/>
</dbReference>
<comment type="caution">
    <text evidence="2">The sequence shown here is derived from an EMBL/GenBank/DDBJ whole genome shotgun (WGS) entry which is preliminary data.</text>
</comment>
<gene>
    <name evidence="2" type="ORF">AB6713_00580</name>
</gene>
<feature type="transmembrane region" description="Helical" evidence="1">
    <location>
        <begin position="6"/>
        <end position="26"/>
    </location>
</feature>
<keyword evidence="1" id="KW-0812">Transmembrane</keyword>
<keyword evidence="1" id="KW-0472">Membrane</keyword>
<keyword evidence="1" id="KW-1133">Transmembrane helix</keyword>
<name>A0ABV4HLL7_9GAMM</name>
<protein>
    <submittedName>
        <fullName evidence="2">Uncharacterized protein</fullName>
    </submittedName>
</protein>
<reference evidence="2 3" key="1">
    <citation type="submission" date="2024-07" db="EMBL/GenBank/DDBJ databases">
        <title>Luteimonas salilacus sp. nov., isolated from the shore soil of Salt Lake in Tibet of China.</title>
        <authorList>
            <person name="Zhang X."/>
            <person name="Li A."/>
        </authorList>
    </citation>
    <scope>NUCLEOTIDE SEQUENCE [LARGE SCALE GENOMIC DNA]</scope>
    <source>
        <strain evidence="2 3">B3-2-R+30</strain>
    </source>
</reference>
<evidence type="ECO:0000313" key="3">
    <source>
        <dbReference type="Proteomes" id="UP001566331"/>
    </source>
</evidence>
<sequence>MNTPVLSGLIYLLGFIGLASIGLLPLRSWHVLRNVFRSGASHTLRKALAAFAVLIAAAALWSDVQITTRIFKCLTETYCGPSVASGWTYLATLGVVYLAFEAIIFVLRRVGRAKALKPTV</sequence>
<keyword evidence="3" id="KW-1185">Reference proteome</keyword>
<accession>A0ABV4HLL7</accession>
<feature type="transmembrane region" description="Helical" evidence="1">
    <location>
        <begin position="86"/>
        <end position="107"/>
    </location>
</feature>
<dbReference type="EMBL" id="JBFWIC010000001">
    <property type="protein sequence ID" value="MEZ0473118.1"/>
    <property type="molecule type" value="Genomic_DNA"/>
</dbReference>
<evidence type="ECO:0000313" key="2">
    <source>
        <dbReference type="EMBL" id="MEZ0473118.1"/>
    </source>
</evidence>
<dbReference type="Proteomes" id="UP001566331">
    <property type="component" value="Unassembled WGS sequence"/>
</dbReference>
<proteinExistence type="predicted"/>